<evidence type="ECO:0000313" key="8">
    <source>
        <dbReference type="Ensembl" id="ENSAMXP00000053666.1"/>
    </source>
</evidence>
<dbReference type="PANTHER" id="PTHR22918:SF1">
    <property type="entry name" value="FIBRONECTIN TYPE-II DOMAIN-CONTAINING PROTEIN"/>
    <property type="match status" value="1"/>
</dbReference>
<evidence type="ECO:0000256" key="5">
    <source>
        <dbReference type="ARBA" id="ARBA00023157"/>
    </source>
</evidence>
<feature type="domain" description="Fibronectin type-II" evidence="7">
    <location>
        <begin position="156"/>
        <end position="202"/>
    </location>
</feature>
<feature type="domain" description="Fibronectin type-II" evidence="7">
    <location>
        <begin position="18"/>
        <end position="64"/>
    </location>
</feature>
<dbReference type="InParanoid" id="A0A3B1KII3"/>
<sequence length="289" mass="32096">LNSVSVFLVTNFTVNGNSAGAPCAPSWIYNGNSYSSCTTVNYTKPWCSTTSNYDNDRKFGECLDYGKILGLLGTSGRVSCQTKLQLPTSWRALNKFQGGVGDIDSEWDMFHASNAEAAYQSCGLNPRNHWWTSAVKDAVRVKKESYLDFLAFNGNSAGAPCAPSWIYNGNSHSSCTTVNYTKPWCSTTSNYDNDRKWGECLDYVTNFTVNGNSAGAPCAPSWIYNGNSYSSCTTVNYTKPWCSTTSNYDNDRKWGECLDYDFLDFGLLKSNSRKNVTYHVNVFFSCVCK</sequence>
<dbReference type="Bgee" id="ENSAMXG00000042477">
    <property type="expression patterns" value="Expressed in pharyngeal gill"/>
</dbReference>
<evidence type="ECO:0000256" key="6">
    <source>
        <dbReference type="PROSITE-ProRule" id="PRU00479"/>
    </source>
</evidence>
<dbReference type="AlphaFoldDB" id="A0A3B1KII3"/>
<dbReference type="SMART" id="SM00059">
    <property type="entry name" value="FN2"/>
    <property type="match status" value="3"/>
</dbReference>
<reference evidence="9" key="2">
    <citation type="journal article" date="2014" name="Nat. Commun.">
        <title>The cavefish genome reveals candidate genes for eye loss.</title>
        <authorList>
            <person name="McGaugh S.E."/>
            <person name="Gross J.B."/>
            <person name="Aken B."/>
            <person name="Blin M."/>
            <person name="Borowsky R."/>
            <person name="Chalopin D."/>
            <person name="Hinaux H."/>
            <person name="Jeffery W.R."/>
            <person name="Keene A."/>
            <person name="Ma L."/>
            <person name="Minx P."/>
            <person name="Murphy D."/>
            <person name="O'Quin K.E."/>
            <person name="Retaux S."/>
            <person name="Rohner N."/>
            <person name="Searle S.M."/>
            <person name="Stahl B.A."/>
            <person name="Tabin C."/>
            <person name="Volff J.N."/>
            <person name="Yoshizawa M."/>
            <person name="Warren W.C."/>
        </authorList>
    </citation>
    <scope>NUCLEOTIDE SEQUENCE [LARGE SCALE GENOMIC DNA]</scope>
    <source>
        <strain evidence="9">female</strain>
    </source>
</reference>
<name>A0A3B1KII3_ASTMX</name>
<proteinExistence type="inferred from homology"/>
<dbReference type="STRING" id="7994.ENSAMXP00000053666"/>
<dbReference type="InterPro" id="IPR051666">
    <property type="entry name" value="SP_Capacitation_Regulator"/>
</dbReference>
<keyword evidence="4" id="KW-0677">Repeat</keyword>
<dbReference type="PANTHER" id="PTHR22918">
    <property type="entry name" value="SEMINAL PLASMA PROTEIN"/>
    <property type="match status" value="1"/>
</dbReference>
<evidence type="ECO:0000313" key="9">
    <source>
        <dbReference type="Proteomes" id="UP000018467"/>
    </source>
</evidence>
<keyword evidence="3" id="KW-0964">Secreted</keyword>
<evidence type="ECO:0000256" key="1">
    <source>
        <dbReference type="ARBA" id="ARBA00004613"/>
    </source>
</evidence>
<keyword evidence="9" id="KW-1185">Reference proteome</keyword>
<dbReference type="Ensembl" id="ENSAMXT00000038428.1">
    <property type="protein sequence ID" value="ENSAMXP00000053666.1"/>
    <property type="gene ID" value="ENSAMXG00000042477.1"/>
</dbReference>
<dbReference type="GO" id="GO:0005576">
    <property type="term" value="C:extracellular region"/>
    <property type="evidence" value="ECO:0007669"/>
    <property type="project" value="UniProtKB-SubCell"/>
</dbReference>
<comment type="caution">
    <text evidence="6">Lacks conserved residue(s) required for the propagation of feature annotation.</text>
</comment>
<comment type="similarity">
    <text evidence="2">Belongs to the seminal plasma protein family.</text>
</comment>
<dbReference type="GeneTree" id="ENSGT01000000214845"/>
<organism evidence="8 9">
    <name type="scientific">Astyanax mexicanus</name>
    <name type="common">Blind cave fish</name>
    <name type="synonym">Astyanax fasciatus mexicanus</name>
    <dbReference type="NCBI Taxonomy" id="7994"/>
    <lineage>
        <taxon>Eukaryota</taxon>
        <taxon>Metazoa</taxon>
        <taxon>Chordata</taxon>
        <taxon>Craniata</taxon>
        <taxon>Vertebrata</taxon>
        <taxon>Euteleostomi</taxon>
        <taxon>Actinopterygii</taxon>
        <taxon>Neopterygii</taxon>
        <taxon>Teleostei</taxon>
        <taxon>Ostariophysi</taxon>
        <taxon>Characiformes</taxon>
        <taxon>Characoidei</taxon>
        <taxon>Acestrorhamphidae</taxon>
        <taxon>Acestrorhamphinae</taxon>
        <taxon>Astyanax</taxon>
    </lineage>
</organism>
<dbReference type="Gene3D" id="2.10.10.10">
    <property type="entry name" value="Fibronectin, type II, collagen-binding"/>
    <property type="match status" value="3"/>
</dbReference>
<reference evidence="9" key="1">
    <citation type="submission" date="2013-03" db="EMBL/GenBank/DDBJ databases">
        <authorList>
            <person name="Jeffery W."/>
            <person name="Warren W."/>
            <person name="Wilson R.K."/>
        </authorList>
    </citation>
    <scope>NUCLEOTIDE SEQUENCE</scope>
    <source>
        <strain evidence="9">female</strain>
    </source>
</reference>
<dbReference type="InterPro" id="IPR000562">
    <property type="entry name" value="FN_type2_dom"/>
</dbReference>
<accession>A0A3B1KII3</accession>
<dbReference type="PROSITE" id="PS51092">
    <property type="entry name" value="FN2_2"/>
    <property type="match status" value="3"/>
</dbReference>
<dbReference type="SUPFAM" id="SSF57440">
    <property type="entry name" value="Kringle-like"/>
    <property type="match status" value="3"/>
</dbReference>
<evidence type="ECO:0000259" key="7">
    <source>
        <dbReference type="PROSITE" id="PS51092"/>
    </source>
</evidence>
<dbReference type="InterPro" id="IPR036943">
    <property type="entry name" value="FN_type2_sf"/>
</dbReference>
<reference evidence="8" key="3">
    <citation type="submission" date="2025-08" db="UniProtKB">
        <authorList>
            <consortium name="Ensembl"/>
        </authorList>
    </citation>
    <scope>IDENTIFICATION</scope>
</reference>
<dbReference type="Proteomes" id="UP000018467">
    <property type="component" value="Unassembled WGS sequence"/>
</dbReference>
<dbReference type="GO" id="GO:0008201">
    <property type="term" value="F:heparin binding"/>
    <property type="evidence" value="ECO:0007669"/>
    <property type="project" value="TreeGrafter"/>
</dbReference>
<dbReference type="PRINTS" id="PR00013">
    <property type="entry name" value="FNTYPEII"/>
</dbReference>
<dbReference type="InterPro" id="IPR013806">
    <property type="entry name" value="Kringle-like"/>
</dbReference>
<reference evidence="8" key="4">
    <citation type="submission" date="2025-09" db="UniProtKB">
        <authorList>
            <consortium name="Ensembl"/>
        </authorList>
    </citation>
    <scope>IDENTIFICATION</scope>
</reference>
<dbReference type="CDD" id="cd00062">
    <property type="entry name" value="FN2"/>
    <property type="match status" value="2"/>
</dbReference>
<keyword evidence="5" id="KW-1015">Disulfide bond</keyword>
<feature type="domain" description="Fibronectin type-II" evidence="7">
    <location>
        <begin position="213"/>
        <end position="259"/>
    </location>
</feature>
<comment type="subcellular location">
    <subcellularLocation>
        <location evidence="1">Secreted</location>
    </subcellularLocation>
</comment>
<evidence type="ECO:0000256" key="4">
    <source>
        <dbReference type="ARBA" id="ARBA00022737"/>
    </source>
</evidence>
<evidence type="ECO:0000256" key="2">
    <source>
        <dbReference type="ARBA" id="ARBA00010011"/>
    </source>
</evidence>
<dbReference type="GO" id="GO:0009986">
    <property type="term" value="C:cell surface"/>
    <property type="evidence" value="ECO:0007669"/>
    <property type="project" value="TreeGrafter"/>
</dbReference>
<evidence type="ECO:0000256" key="3">
    <source>
        <dbReference type="ARBA" id="ARBA00022525"/>
    </source>
</evidence>
<protein>
    <recommendedName>
        <fullName evidence="7">Fibronectin type-II domain-containing protein</fullName>
    </recommendedName>
</protein>
<dbReference type="Pfam" id="PF00040">
    <property type="entry name" value="fn2"/>
    <property type="match status" value="3"/>
</dbReference>